<dbReference type="InterPro" id="IPR009078">
    <property type="entry name" value="Ferritin-like_SF"/>
</dbReference>
<comment type="cofactor">
    <cofactor evidence="1">
        <name>heme b</name>
        <dbReference type="ChEBI" id="CHEBI:60344"/>
    </cofactor>
</comment>
<proteinExistence type="predicted"/>
<keyword evidence="2" id="KW-0409">Iron storage</keyword>
<feature type="domain" description="Ferritin/DPS" evidence="4">
    <location>
        <begin position="25"/>
        <end position="163"/>
    </location>
</feature>
<dbReference type="SUPFAM" id="SSF47240">
    <property type="entry name" value="Ferritin-like"/>
    <property type="match status" value="1"/>
</dbReference>
<evidence type="ECO:0000256" key="1">
    <source>
        <dbReference type="ARBA" id="ARBA00001970"/>
    </source>
</evidence>
<dbReference type="AlphaFoldDB" id="A0A6G8Q805"/>
<evidence type="ECO:0000256" key="3">
    <source>
        <dbReference type="ARBA" id="ARBA00023004"/>
    </source>
</evidence>
<dbReference type="PANTHER" id="PTHR30295:SF1">
    <property type="entry name" value="DNA PROTECTION DURING STARVATION PROTEIN"/>
    <property type="match status" value="1"/>
</dbReference>
<dbReference type="GO" id="GO:0020037">
    <property type="term" value="F:heme binding"/>
    <property type="evidence" value="ECO:0007669"/>
    <property type="project" value="TreeGrafter"/>
</dbReference>
<organism evidence="5 6">
    <name type="scientific">Rubrobacter tropicus</name>
    <dbReference type="NCBI Taxonomy" id="2653851"/>
    <lineage>
        <taxon>Bacteria</taxon>
        <taxon>Bacillati</taxon>
        <taxon>Actinomycetota</taxon>
        <taxon>Rubrobacteria</taxon>
        <taxon>Rubrobacterales</taxon>
        <taxon>Rubrobacteraceae</taxon>
        <taxon>Rubrobacter</taxon>
    </lineage>
</organism>
<evidence type="ECO:0000259" key="4">
    <source>
        <dbReference type="Pfam" id="PF00210"/>
    </source>
</evidence>
<dbReference type="GO" id="GO:0006879">
    <property type="term" value="P:intracellular iron ion homeostasis"/>
    <property type="evidence" value="ECO:0007669"/>
    <property type="project" value="UniProtKB-KW"/>
</dbReference>
<dbReference type="InterPro" id="IPR012347">
    <property type="entry name" value="Ferritin-like"/>
</dbReference>
<sequence>METNRGSEGILSEELADRRDAIVELLKTAYFMELETVMNYVTNSINPDGVRAQEVKENIEEDIQEELGHAQQIAARIKELYGVVPGSMDFKAVQEKLQPPEDQIDVVHVIKGVIDAEDGAIQHYTRIVEETEEVDPVTNDMFIAILHDEQGHRRLFEGFLREYEAEGLA</sequence>
<reference evidence="5 6" key="1">
    <citation type="submission" date="2019-10" db="EMBL/GenBank/DDBJ databases">
        <title>Rubrobacter sp nov SCSIO 52090 isolated from a deep-sea sediment in the South China Sea.</title>
        <authorList>
            <person name="Chen R.W."/>
        </authorList>
    </citation>
    <scope>NUCLEOTIDE SEQUENCE [LARGE SCALE GENOMIC DNA]</scope>
    <source>
        <strain evidence="5 6">SCSIO 52909</strain>
    </source>
</reference>
<dbReference type="InterPro" id="IPR008331">
    <property type="entry name" value="Ferritin_DPS_dom"/>
</dbReference>
<dbReference type="GO" id="GO:0008199">
    <property type="term" value="F:ferric iron binding"/>
    <property type="evidence" value="ECO:0007669"/>
    <property type="project" value="InterPro"/>
</dbReference>
<accession>A0A6G8Q805</accession>
<protein>
    <submittedName>
        <fullName evidence="5">Rubrerythrin</fullName>
    </submittedName>
</protein>
<dbReference type="GO" id="GO:0004322">
    <property type="term" value="F:ferroxidase activity"/>
    <property type="evidence" value="ECO:0007669"/>
    <property type="project" value="TreeGrafter"/>
</dbReference>
<gene>
    <name evidence="5" type="ORF">GBA63_08060</name>
</gene>
<dbReference type="RefSeq" id="WP_166175088.1">
    <property type="nucleotide sequence ID" value="NZ_CP045119.1"/>
</dbReference>
<dbReference type="PANTHER" id="PTHR30295">
    <property type="entry name" value="BACTERIOFERRITIN"/>
    <property type="match status" value="1"/>
</dbReference>
<evidence type="ECO:0000313" key="6">
    <source>
        <dbReference type="Proteomes" id="UP000501452"/>
    </source>
</evidence>
<dbReference type="GO" id="GO:0005829">
    <property type="term" value="C:cytosol"/>
    <property type="evidence" value="ECO:0007669"/>
    <property type="project" value="TreeGrafter"/>
</dbReference>
<keyword evidence="3" id="KW-0408">Iron</keyword>
<dbReference type="Proteomes" id="UP000501452">
    <property type="component" value="Chromosome"/>
</dbReference>
<evidence type="ECO:0000313" key="5">
    <source>
        <dbReference type="EMBL" id="QIN82600.1"/>
    </source>
</evidence>
<evidence type="ECO:0000256" key="2">
    <source>
        <dbReference type="ARBA" id="ARBA00022434"/>
    </source>
</evidence>
<dbReference type="KEGG" id="rub:GBA63_08060"/>
<dbReference type="Gene3D" id="1.20.1260.10">
    <property type="match status" value="1"/>
</dbReference>
<name>A0A6G8Q805_9ACTN</name>
<dbReference type="EMBL" id="CP045119">
    <property type="protein sequence ID" value="QIN82600.1"/>
    <property type="molecule type" value="Genomic_DNA"/>
</dbReference>
<keyword evidence="6" id="KW-1185">Reference proteome</keyword>
<dbReference type="Pfam" id="PF00210">
    <property type="entry name" value="Ferritin"/>
    <property type="match status" value="1"/>
</dbReference>